<comment type="caution">
    <text evidence="2">The sequence shown here is derived from an EMBL/GenBank/DDBJ whole genome shotgun (WGS) entry which is preliminary data.</text>
</comment>
<sequence length="68" mass="7453">MNARRLWLLFAQTVTVLLAVWFVVATLKPHWLARSRAWTQAVPVLQAAQAERSPVVEATSLAAAARAA</sequence>
<keyword evidence="1" id="KW-0472">Membrane</keyword>
<dbReference type="Proteomes" id="UP001165306">
    <property type="component" value="Unassembled WGS sequence"/>
</dbReference>
<protein>
    <submittedName>
        <fullName evidence="2">Uncharacterized protein</fullName>
    </submittedName>
</protein>
<keyword evidence="1" id="KW-1133">Transmembrane helix</keyword>
<evidence type="ECO:0000313" key="3">
    <source>
        <dbReference type="Proteomes" id="UP001165306"/>
    </source>
</evidence>
<evidence type="ECO:0000256" key="1">
    <source>
        <dbReference type="SAM" id="Phobius"/>
    </source>
</evidence>
<reference evidence="2" key="1">
    <citation type="submission" date="2022-06" db="EMBL/GenBank/DDBJ databases">
        <title>CFH 74404 Thermomicrobiaceae sp.</title>
        <authorList>
            <person name="Ming H."/>
            <person name="Li W.-J."/>
            <person name="Zhao Z."/>
        </authorList>
    </citation>
    <scope>NUCLEOTIDE SEQUENCE</scope>
    <source>
        <strain evidence="2">CFH 74404</strain>
    </source>
</reference>
<dbReference type="EMBL" id="JAMSLR010000063">
    <property type="protein sequence ID" value="MCM8750730.1"/>
    <property type="molecule type" value="Genomic_DNA"/>
</dbReference>
<evidence type="ECO:0000313" key="2">
    <source>
        <dbReference type="EMBL" id="MCM8750730.1"/>
    </source>
</evidence>
<feature type="transmembrane region" description="Helical" evidence="1">
    <location>
        <begin position="6"/>
        <end position="27"/>
    </location>
</feature>
<accession>A0AA41WHU2</accession>
<dbReference type="AlphaFoldDB" id="A0AA41WHU2"/>
<feature type="non-terminal residue" evidence="2">
    <location>
        <position position="68"/>
    </location>
</feature>
<keyword evidence="1" id="KW-0812">Transmembrane</keyword>
<gene>
    <name evidence="2" type="ORF">NET02_16455</name>
</gene>
<name>A0AA41WHU2_9BACT</name>
<keyword evidence="3" id="KW-1185">Reference proteome</keyword>
<proteinExistence type="predicted"/>
<organism evidence="2 3">
    <name type="scientific">Thermalbibacter longus</name>
    <dbReference type="NCBI Taxonomy" id="2951981"/>
    <lineage>
        <taxon>Bacteria</taxon>
        <taxon>Pseudomonadati</taxon>
        <taxon>Thermomicrobiota</taxon>
        <taxon>Thermomicrobia</taxon>
        <taxon>Thermomicrobiales</taxon>
        <taxon>Thermomicrobiaceae</taxon>
        <taxon>Thermalbibacter</taxon>
    </lineage>
</organism>